<organism evidence="1 2">
    <name type="scientific">Aquitalea magnusonii</name>
    <dbReference type="NCBI Taxonomy" id="332411"/>
    <lineage>
        <taxon>Bacteria</taxon>
        <taxon>Pseudomonadati</taxon>
        <taxon>Pseudomonadota</taxon>
        <taxon>Betaproteobacteria</taxon>
        <taxon>Neisseriales</taxon>
        <taxon>Chromobacteriaceae</taxon>
        <taxon>Aquitalea</taxon>
    </lineage>
</organism>
<proteinExistence type="predicted"/>
<evidence type="ECO:0000313" key="2">
    <source>
        <dbReference type="Proteomes" id="UP000198290"/>
    </source>
</evidence>
<dbReference type="OrthoDB" id="4467269at2"/>
<dbReference type="KEGG" id="amah:DLM_4008"/>
<reference evidence="2" key="1">
    <citation type="journal article" date="2017" name="Biotechnol. Biofuels">
        <title>Evaluation of environmental bacterial communities as a factor affecting the growth of duckweed Lemna minor.</title>
        <authorList>
            <person name="Ishizawa H."/>
            <person name="Kuroda M."/>
            <person name="Morikawa M."/>
            <person name="Ike M."/>
        </authorList>
    </citation>
    <scope>NUCLEOTIDE SEQUENCE [LARGE SCALE GENOMIC DNA]</scope>
    <source>
        <strain evidence="2">H3</strain>
    </source>
</reference>
<evidence type="ECO:0000313" key="1">
    <source>
        <dbReference type="EMBL" id="BBF87587.1"/>
    </source>
</evidence>
<reference evidence="1 2" key="2">
    <citation type="journal article" date="2017" name="Genome Announc.">
        <title>Draft genome sequence of Aquitalea magnusonii strain H3, a plant growth-promoting bacterium of duckweed Lemna minor.</title>
        <authorList>
            <person name="Ishizawa H."/>
            <person name="Kuroda M."/>
            <person name="Ike M."/>
        </authorList>
    </citation>
    <scope>NUCLEOTIDE SEQUENCE [LARGE SCALE GENOMIC DNA]</scope>
    <source>
        <strain evidence="1 2">H3</strain>
    </source>
</reference>
<accession>A0A3G9GTQ7</accession>
<dbReference type="AlphaFoldDB" id="A0A3G9GTQ7"/>
<keyword evidence="2" id="KW-1185">Reference proteome</keyword>
<protein>
    <recommendedName>
        <fullName evidence="3">Pathogenicity locus</fullName>
    </recommendedName>
</protein>
<sequence>MSFSQHERQLLLALKGVGPTVIARLEQIGFSSLRQLAGQQAADITWQVAQAIGSSCWHNSPQARQAIAQIIALAQEQQSHAIAGREAG</sequence>
<evidence type="ECO:0008006" key="3">
    <source>
        <dbReference type="Google" id="ProtNLM"/>
    </source>
</evidence>
<dbReference type="RefSeq" id="WP_089082519.1">
    <property type="nucleotide sequence ID" value="NZ_AP018823.1"/>
</dbReference>
<dbReference type="EMBL" id="AP018823">
    <property type="protein sequence ID" value="BBF87587.1"/>
    <property type="molecule type" value="Genomic_DNA"/>
</dbReference>
<gene>
    <name evidence="1" type="ORF">DLM_4008</name>
</gene>
<reference evidence="2" key="3">
    <citation type="journal article" date="2017" name="Plant Physiol. Biochem.">
        <title>Differential oxidative and antioxidative response of duckweed Lemna minor toward plant growth promoting/inhibiting bacteria.</title>
        <authorList>
            <person name="Ishizawa H."/>
            <person name="Kuroda M."/>
            <person name="Morikawa M."/>
            <person name="Ike M."/>
        </authorList>
    </citation>
    <scope>NUCLEOTIDE SEQUENCE [LARGE SCALE GENOMIC DNA]</scope>
    <source>
        <strain evidence="2">H3</strain>
    </source>
</reference>
<name>A0A3G9GTQ7_9NEIS</name>
<dbReference type="Proteomes" id="UP000198290">
    <property type="component" value="Chromosome"/>
</dbReference>